<protein>
    <submittedName>
        <fullName evidence="2">DUF2127 domain-containing protein</fullName>
    </submittedName>
</protein>
<dbReference type="RefSeq" id="WP_341568042.1">
    <property type="nucleotide sequence ID" value="NZ_JBAKAR010000019.1"/>
</dbReference>
<organism evidence="2 3">
    <name type="scientific">Marinomonas arenicola</name>
    <dbReference type="NCBI Taxonomy" id="569601"/>
    <lineage>
        <taxon>Bacteria</taxon>
        <taxon>Pseudomonadati</taxon>
        <taxon>Pseudomonadota</taxon>
        <taxon>Gammaproteobacteria</taxon>
        <taxon>Oceanospirillales</taxon>
        <taxon>Oceanospirillaceae</taxon>
        <taxon>Marinomonas</taxon>
    </lineage>
</organism>
<feature type="transmembrane region" description="Helical" evidence="1">
    <location>
        <begin position="95"/>
        <end position="112"/>
    </location>
</feature>
<evidence type="ECO:0000313" key="3">
    <source>
        <dbReference type="Proteomes" id="UP001379949"/>
    </source>
</evidence>
<reference evidence="2 3" key="1">
    <citation type="submission" date="2024-02" db="EMBL/GenBank/DDBJ databases">
        <title>Bacteria isolated from the canopy kelp, Nereocystis luetkeana.</title>
        <authorList>
            <person name="Pfister C.A."/>
            <person name="Younker I.T."/>
            <person name="Light S.H."/>
        </authorList>
    </citation>
    <scope>NUCLEOTIDE SEQUENCE [LARGE SCALE GENOMIC DNA]</scope>
    <source>
        <strain evidence="2 3">TI.4.07</strain>
    </source>
</reference>
<keyword evidence="1" id="KW-0472">Membrane</keyword>
<keyword evidence="3" id="KW-1185">Reference proteome</keyword>
<proteinExistence type="predicted"/>
<feature type="transmembrane region" description="Helical" evidence="1">
    <location>
        <begin position="65"/>
        <end position="83"/>
    </location>
</feature>
<feature type="transmembrane region" description="Helical" evidence="1">
    <location>
        <begin position="124"/>
        <end position="143"/>
    </location>
</feature>
<name>A0ABU9G9M6_9GAMM</name>
<feature type="transmembrane region" description="Helical" evidence="1">
    <location>
        <begin position="7"/>
        <end position="31"/>
    </location>
</feature>
<keyword evidence="1" id="KW-1133">Transmembrane helix</keyword>
<dbReference type="Proteomes" id="UP001379949">
    <property type="component" value="Unassembled WGS sequence"/>
</dbReference>
<gene>
    <name evidence="2" type="ORF">V6242_16505</name>
</gene>
<dbReference type="InterPro" id="IPR021125">
    <property type="entry name" value="DUF2127"/>
</dbReference>
<comment type="caution">
    <text evidence="2">The sequence shown here is derived from an EMBL/GenBank/DDBJ whole genome shotgun (WGS) entry which is preliminary data.</text>
</comment>
<evidence type="ECO:0000313" key="2">
    <source>
        <dbReference type="EMBL" id="MEL0614756.1"/>
    </source>
</evidence>
<accession>A0ABU9G9M6</accession>
<keyword evidence="1" id="KW-0812">Transmembrane</keyword>
<evidence type="ECO:0000256" key="1">
    <source>
        <dbReference type="SAM" id="Phobius"/>
    </source>
</evidence>
<dbReference type="EMBL" id="JBAKAR010000019">
    <property type="protein sequence ID" value="MEL0614756.1"/>
    <property type="molecule type" value="Genomic_DNA"/>
</dbReference>
<dbReference type="Pfam" id="PF09900">
    <property type="entry name" value="DUF2127"/>
    <property type="match status" value="1"/>
</dbReference>
<sequence length="163" mass="17855">MNVSGLGVIAVLEACKGVLALLVAVGVHALAGVDLHQEALNVFAYLHLAESNHYVEMSLHSIDKITNSGLTMVTTIALGYALIRFIESYGLWHQMRWTEWFAFLSGAVYLPFEIYEVVNDQNAITIGVLVINLVVVSYMYYVLKSGSGKHAPQESGSRVSHSL</sequence>